<protein>
    <submittedName>
        <fullName evidence="1">Uncharacterized protein</fullName>
    </submittedName>
</protein>
<gene>
    <name evidence="1" type="ORF">LCGC14_2185130</name>
</gene>
<comment type="caution">
    <text evidence="1">The sequence shown here is derived from an EMBL/GenBank/DDBJ whole genome shotgun (WGS) entry which is preliminary data.</text>
</comment>
<proteinExistence type="predicted"/>
<dbReference type="EMBL" id="LAZR01028489">
    <property type="protein sequence ID" value="KKL62446.1"/>
    <property type="molecule type" value="Genomic_DNA"/>
</dbReference>
<accession>A0A0F9E881</accession>
<sequence length="84" mass="9214">MALIIVLVLAALTVGVTLYNGILVRRYDRATRAYDESASLSRRATTALSDGQVSRSLKLANEATARLEEAVELAHLARRWDVLS</sequence>
<reference evidence="1" key="1">
    <citation type="journal article" date="2015" name="Nature">
        <title>Complex archaea that bridge the gap between prokaryotes and eukaryotes.</title>
        <authorList>
            <person name="Spang A."/>
            <person name="Saw J.H."/>
            <person name="Jorgensen S.L."/>
            <person name="Zaremba-Niedzwiedzka K."/>
            <person name="Martijn J."/>
            <person name="Lind A.E."/>
            <person name="van Eijk R."/>
            <person name="Schleper C."/>
            <person name="Guy L."/>
            <person name="Ettema T.J."/>
        </authorList>
    </citation>
    <scope>NUCLEOTIDE SEQUENCE</scope>
</reference>
<dbReference type="AlphaFoldDB" id="A0A0F9E881"/>
<name>A0A0F9E881_9ZZZZ</name>
<evidence type="ECO:0000313" key="1">
    <source>
        <dbReference type="EMBL" id="KKL62446.1"/>
    </source>
</evidence>
<organism evidence="1">
    <name type="scientific">marine sediment metagenome</name>
    <dbReference type="NCBI Taxonomy" id="412755"/>
    <lineage>
        <taxon>unclassified sequences</taxon>
        <taxon>metagenomes</taxon>
        <taxon>ecological metagenomes</taxon>
    </lineage>
</organism>